<evidence type="ECO:0000313" key="3">
    <source>
        <dbReference type="Proteomes" id="UP000011083"/>
    </source>
</evidence>
<dbReference type="RefSeq" id="XP_004341421.1">
    <property type="nucleotide sequence ID" value="XM_004341373.1"/>
</dbReference>
<proteinExistence type="predicted"/>
<feature type="compositionally biased region" description="Polar residues" evidence="1">
    <location>
        <begin position="85"/>
        <end position="97"/>
    </location>
</feature>
<feature type="region of interest" description="Disordered" evidence="1">
    <location>
        <begin position="50"/>
        <end position="97"/>
    </location>
</feature>
<dbReference type="Proteomes" id="UP000011083">
    <property type="component" value="Unassembled WGS sequence"/>
</dbReference>
<name>L8H4E1_ACACF</name>
<sequence>MQRAVGLRSQFLVAKNSTAALPLWARRSFVSEAHIQAELEAARRVKALEEKNARDRATMLSTTPAPPQGKRSDEAPGQPARLPSAENNHQPARPSAQ</sequence>
<protein>
    <submittedName>
        <fullName evidence="2">Uncharacterized protein</fullName>
    </submittedName>
</protein>
<organism evidence="2 3">
    <name type="scientific">Acanthamoeba castellanii (strain ATCC 30010 / Neff)</name>
    <dbReference type="NCBI Taxonomy" id="1257118"/>
    <lineage>
        <taxon>Eukaryota</taxon>
        <taxon>Amoebozoa</taxon>
        <taxon>Discosea</taxon>
        <taxon>Longamoebia</taxon>
        <taxon>Centramoebida</taxon>
        <taxon>Acanthamoebidae</taxon>
        <taxon>Acanthamoeba</taxon>
    </lineage>
</organism>
<evidence type="ECO:0000256" key="1">
    <source>
        <dbReference type="SAM" id="MobiDB-lite"/>
    </source>
</evidence>
<dbReference type="AlphaFoldDB" id="L8H4E1"/>
<evidence type="ECO:0000313" key="2">
    <source>
        <dbReference type="EMBL" id="ELR19336.1"/>
    </source>
</evidence>
<reference evidence="2 3" key="1">
    <citation type="journal article" date="2013" name="Genome Biol.">
        <title>Genome of Acanthamoeba castellanii highlights extensive lateral gene transfer and early evolution of tyrosine kinase signaling.</title>
        <authorList>
            <person name="Clarke M."/>
            <person name="Lohan A.J."/>
            <person name="Liu B."/>
            <person name="Lagkouvardos I."/>
            <person name="Roy S."/>
            <person name="Zafar N."/>
            <person name="Bertelli C."/>
            <person name="Schilde C."/>
            <person name="Kianianmomeni A."/>
            <person name="Burglin T.R."/>
            <person name="Frech C."/>
            <person name="Turcotte B."/>
            <person name="Kopec K.O."/>
            <person name="Synnott J.M."/>
            <person name="Choo C."/>
            <person name="Paponov I."/>
            <person name="Finkler A."/>
            <person name="Soon Heng Tan C."/>
            <person name="Hutchins A.P."/>
            <person name="Weinmeier T."/>
            <person name="Rattei T."/>
            <person name="Chu J.S."/>
            <person name="Gimenez G."/>
            <person name="Irimia M."/>
            <person name="Rigden D.J."/>
            <person name="Fitzpatrick D.A."/>
            <person name="Lorenzo-Morales J."/>
            <person name="Bateman A."/>
            <person name="Chiu C.H."/>
            <person name="Tang P."/>
            <person name="Hegemann P."/>
            <person name="Fromm H."/>
            <person name="Raoult D."/>
            <person name="Greub G."/>
            <person name="Miranda-Saavedra D."/>
            <person name="Chen N."/>
            <person name="Nash P."/>
            <person name="Ginger M.L."/>
            <person name="Horn M."/>
            <person name="Schaap P."/>
            <person name="Caler L."/>
            <person name="Loftus B."/>
        </authorList>
    </citation>
    <scope>NUCLEOTIDE SEQUENCE [LARGE SCALE GENOMIC DNA]</scope>
    <source>
        <strain evidence="2 3">Neff</strain>
    </source>
</reference>
<dbReference type="VEuPathDB" id="AmoebaDB:ACA1_265410"/>
<keyword evidence="3" id="KW-1185">Reference proteome</keyword>
<dbReference type="GeneID" id="14920114"/>
<dbReference type="KEGG" id="acan:ACA1_265410"/>
<dbReference type="EMBL" id="KB007933">
    <property type="protein sequence ID" value="ELR19336.1"/>
    <property type="molecule type" value="Genomic_DNA"/>
</dbReference>
<gene>
    <name evidence="2" type="ORF">ACA1_265410</name>
</gene>
<accession>L8H4E1</accession>